<reference evidence="4" key="1">
    <citation type="submission" date="2025-08" db="UniProtKB">
        <authorList>
            <consortium name="RefSeq"/>
        </authorList>
    </citation>
    <scope>IDENTIFICATION</scope>
</reference>
<accession>A0ABM1F7Z7</accession>
<feature type="non-terminal residue" evidence="4">
    <location>
        <position position="1"/>
    </location>
</feature>
<keyword evidence="3" id="KW-1185">Reference proteome</keyword>
<dbReference type="Gene3D" id="1.20.1110.10">
    <property type="entry name" value="Calcium-transporting ATPase, transmembrane domain"/>
    <property type="match status" value="1"/>
</dbReference>
<dbReference type="PANTHER" id="PTHR43294">
    <property type="entry name" value="SODIUM/POTASSIUM-TRANSPORTING ATPASE SUBUNIT ALPHA"/>
    <property type="match status" value="1"/>
</dbReference>
<gene>
    <name evidence="4" type="primary">LOC106820574</name>
</gene>
<keyword evidence="1" id="KW-0812">Transmembrane</keyword>
<feature type="non-terminal residue" evidence="4">
    <location>
        <position position="147"/>
    </location>
</feature>
<dbReference type="InterPro" id="IPR050510">
    <property type="entry name" value="Cation_transp_ATPase_P-type"/>
</dbReference>
<dbReference type="SUPFAM" id="SSF81665">
    <property type="entry name" value="Calcium ATPase, transmembrane domain M"/>
    <property type="match status" value="1"/>
</dbReference>
<evidence type="ECO:0000313" key="3">
    <source>
        <dbReference type="Proteomes" id="UP000695022"/>
    </source>
</evidence>
<keyword evidence="1" id="KW-1133">Transmembrane helix</keyword>
<dbReference type="RefSeq" id="XP_014680568.1">
    <property type="nucleotide sequence ID" value="XM_014825082.1"/>
</dbReference>
<keyword evidence="1" id="KW-0472">Membrane</keyword>
<proteinExistence type="predicted"/>
<dbReference type="PANTHER" id="PTHR43294:SF20">
    <property type="entry name" value="P-TYPE ATPASE"/>
    <property type="match status" value="1"/>
</dbReference>
<dbReference type="Proteomes" id="UP000695022">
    <property type="component" value="Unplaced"/>
</dbReference>
<dbReference type="InterPro" id="IPR059000">
    <property type="entry name" value="ATPase_P-type_domA"/>
</dbReference>
<evidence type="ECO:0000256" key="1">
    <source>
        <dbReference type="SAM" id="Phobius"/>
    </source>
</evidence>
<protein>
    <submittedName>
        <fullName evidence="4">Calcium-transporting ATPase-like</fullName>
    </submittedName>
</protein>
<evidence type="ECO:0000313" key="4">
    <source>
        <dbReference type="RefSeq" id="XP_014680568.1"/>
    </source>
</evidence>
<dbReference type="SUPFAM" id="SSF81653">
    <property type="entry name" value="Calcium ATPase, transduction domain A"/>
    <property type="match status" value="1"/>
</dbReference>
<evidence type="ECO:0000259" key="2">
    <source>
        <dbReference type="Pfam" id="PF00122"/>
    </source>
</evidence>
<dbReference type="Pfam" id="PF00122">
    <property type="entry name" value="E1-E2_ATPase"/>
    <property type="match status" value="1"/>
</dbReference>
<feature type="domain" description="P-type ATPase A" evidence="2">
    <location>
        <begin position="1"/>
        <end position="77"/>
    </location>
</feature>
<dbReference type="Gene3D" id="2.70.150.10">
    <property type="entry name" value="Calcium-transporting ATPase, cytoplasmic transduction domain A"/>
    <property type="match status" value="1"/>
</dbReference>
<feature type="transmembrane region" description="Helical" evidence="1">
    <location>
        <begin position="123"/>
        <end position="146"/>
    </location>
</feature>
<name>A0ABM1F7Z7_PRICU</name>
<organism evidence="3 4">
    <name type="scientific">Priapulus caudatus</name>
    <name type="common">Priapulid worm</name>
    <dbReference type="NCBI Taxonomy" id="37621"/>
    <lineage>
        <taxon>Eukaryota</taxon>
        <taxon>Metazoa</taxon>
        <taxon>Ecdysozoa</taxon>
        <taxon>Scalidophora</taxon>
        <taxon>Priapulida</taxon>
        <taxon>Priapulimorpha</taxon>
        <taxon>Priapulimorphida</taxon>
        <taxon>Priapulidae</taxon>
        <taxon>Priapulus</taxon>
    </lineage>
</organism>
<sequence>ADIKLSQSITLEIDESMLTGESLTTEKNSAFVSNNEMPAGDRLDMAYAGTVVLSGRGQGEVIATGIQTEIGKIASDVTGNEDSQPPLMLRIHKFTMQITWAMLILILMIFAITIARGNDLSTVFLLSVALAVSAIPEGLPVAITIAL</sequence>
<dbReference type="InterPro" id="IPR023298">
    <property type="entry name" value="ATPase_P-typ_TM_dom_sf"/>
</dbReference>
<dbReference type="GeneID" id="106820574"/>
<dbReference type="InterPro" id="IPR008250">
    <property type="entry name" value="ATPase_P-typ_transduc_dom_A_sf"/>
</dbReference>
<feature type="transmembrane region" description="Helical" evidence="1">
    <location>
        <begin position="98"/>
        <end position="117"/>
    </location>
</feature>